<reference evidence="2 3" key="1">
    <citation type="journal article" date="2016" name="Nat. Commun.">
        <title>Thousands of microbial genomes shed light on interconnected biogeochemical processes in an aquifer system.</title>
        <authorList>
            <person name="Anantharaman K."/>
            <person name="Brown C.T."/>
            <person name="Hug L.A."/>
            <person name="Sharon I."/>
            <person name="Castelle C.J."/>
            <person name="Probst A.J."/>
            <person name="Thomas B.C."/>
            <person name="Singh A."/>
            <person name="Wilkins M.J."/>
            <person name="Karaoz U."/>
            <person name="Brodie E.L."/>
            <person name="Williams K.H."/>
            <person name="Hubbard S.S."/>
            <person name="Banfield J.F."/>
        </authorList>
    </citation>
    <scope>NUCLEOTIDE SEQUENCE [LARGE SCALE GENOMIC DNA]</scope>
</reference>
<keyword evidence="1" id="KW-1133">Transmembrane helix</keyword>
<dbReference type="EMBL" id="MHHR01000016">
    <property type="protein sequence ID" value="OGY34308.1"/>
    <property type="molecule type" value="Genomic_DNA"/>
</dbReference>
<organism evidence="2 3">
    <name type="scientific">Candidatus Andersenbacteria bacterium RIFCSPHIGHO2_12_FULL_45_11</name>
    <dbReference type="NCBI Taxonomy" id="1797281"/>
    <lineage>
        <taxon>Bacteria</taxon>
        <taxon>Candidatus Anderseniibacteriota</taxon>
    </lineage>
</organism>
<sequence>MNKKNIKLMETLGSPLLIGIILGAGLMYVGLQQEKSRDSSTALEGPVKYNCELSDGTFKDGKCVCQIESFQNQEEMYDKNTGFCESTHGGPAGNAWNASVGLPYGQFDHWFSIIGGQCKNSGGDFINARCECSSGKNYDKTTGQCK</sequence>
<keyword evidence="1" id="KW-0812">Transmembrane</keyword>
<evidence type="ECO:0000313" key="3">
    <source>
        <dbReference type="Proteomes" id="UP000177528"/>
    </source>
</evidence>
<evidence type="ECO:0000256" key="1">
    <source>
        <dbReference type="SAM" id="Phobius"/>
    </source>
</evidence>
<feature type="transmembrane region" description="Helical" evidence="1">
    <location>
        <begin position="12"/>
        <end position="31"/>
    </location>
</feature>
<accession>A0A1G1X2S6</accession>
<name>A0A1G1X2S6_9BACT</name>
<dbReference type="AlphaFoldDB" id="A0A1G1X2S6"/>
<comment type="caution">
    <text evidence="2">The sequence shown here is derived from an EMBL/GenBank/DDBJ whole genome shotgun (WGS) entry which is preliminary data.</text>
</comment>
<proteinExistence type="predicted"/>
<protein>
    <submittedName>
        <fullName evidence="2">Uncharacterized protein</fullName>
    </submittedName>
</protein>
<gene>
    <name evidence="2" type="ORF">A3D99_04545</name>
</gene>
<evidence type="ECO:0000313" key="2">
    <source>
        <dbReference type="EMBL" id="OGY34308.1"/>
    </source>
</evidence>
<keyword evidence="1" id="KW-0472">Membrane</keyword>
<dbReference type="Proteomes" id="UP000177528">
    <property type="component" value="Unassembled WGS sequence"/>
</dbReference>